<dbReference type="AlphaFoldDB" id="A0A9X1SUR6"/>
<reference evidence="3" key="1">
    <citation type="submission" date="2021-11" db="EMBL/GenBank/DDBJ databases">
        <title>Streptomyces corallinus and Kineosporia corallina sp. nov., two new coral-derived marine actinobacteria.</title>
        <authorList>
            <person name="Buangrab K."/>
            <person name="Sutthacheep M."/>
            <person name="Yeemin T."/>
            <person name="Harunari E."/>
            <person name="Igarashi Y."/>
            <person name="Sripreechasak P."/>
            <person name="Kanchanasin P."/>
            <person name="Tanasupawat S."/>
            <person name="Phongsopitanun W."/>
        </authorList>
    </citation>
    <scope>NUCLEOTIDE SEQUENCE</scope>
    <source>
        <strain evidence="3">JCM 31032</strain>
    </source>
</reference>
<keyword evidence="2" id="KW-0472">Membrane</keyword>
<name>A0A9X1SUR6_9ACTN</name>
<keyword evidence="4" id="KW-1185">Reference proteome</keyword>
<sequence>MSEPAELPGRPGPDRRTSGARIWMRDERFRLLMGRITPGGLMLAGAGIAWQRPDAVGWLITGALGLAGAGLEAWRTWLAYRYAIAELRHADRVQERAGALEHRRLDLGDRDAARRHEVEMLAHALHDAHRAARLAKVGEERVAELARIEEVEDLWSTPVPERSASLTIDLREIPASDGAAGPSGIGSSVPMPLPRRPRGADRYRGPDSGVP</sequence>
<feature type="transmembrane region" description="Helical" evidence="2">
    <location>
        <begin position="56"/>
        <end position="74"/>
    </location>
</feature>
<organism evidence="3 4">
    <name type="scientific">Kineosporia babensis</name>
    <dbReference type="NCBI Taxonomy" id="499548"/>
    <lineage>
        <taxon>Bacteria</taxon>
        <taxon>Bacillati</taxon>
        <taxon>Actinomycetota</taxon>
        <taxon>Actinomycetes</taxon>
        <taxon>Kineosporiales</taxon>
        <taxon>Kineosporiaceae</taxon>
        <taxon>Kineosporia</taxon>
    </lineage>
</organism>
<protein>
    <submittedName>
        <fullName evidence="3">Uncharacterized protein</fullName>
    </submittedName>
</protein>
<dbReference type="RefSeq" id="WP_231441780.1">
    <property type="nucleotide sequence ID" value="NZ_JAJOMB010000006.1"/>
</dbReference>
<keyword evidence="2" id="KW-0812">Transmembrane</keyword>
<evidence type="ECO:0000256" key="2">
    <source>
        <dbReference type="SAM" id="Phobius"/>
    </source>
</evidence>
<dbReference type="Proteomes" id="UP001138997">
    <property type="component" value="Unassembled WGS sequence"/>
</dbReference>
<evidence type="ECO:0000256" key="1">
    <source>
        <dbReference type="SAM" id="MobiDB-lite"/>
    </source>
</evidence>
<comment type="caution">
    <text evidence="3">The sequence shown here is derived from an EMBL/GenBank/DDBJ whole genome shotgun (WGS) entry which is preliminary data.</text>
</comment>
<accession>A0A9X1SUR6</accession>
<feature type="region of interest" description="Disordered" evidence="1">
    <location>
        <begin position="173"/>
        <end position="211"/>
    </location>
</feature>
<keyword evidence="2" id="KW-1133">Transmembrane helix</keyword>
<feature type="transmembrane region" description="Helical" evidence="2">
    <location>
        <begin position="31"/>
        <end position="50"/>
    </location>
</feature>
<evidence type="ECO:0000313" key="4">
    <source>
        <dbReference type="Proteomes" id="UP001138997"/>
    </source>
</evidence>
<dbReference type="EMBL" id="JAJOMB010000006">
    <property type="protein sequence ID" value="MCD5312010.1"/>
    <property type="molecule type" value="Genomic_DNA"/>
</dbReference>
<evidence type="ECO:0000313" key="3">
    <source>
        <dbReference type="EMBL" id="MCD5312010.1"/>
    </source>
</evidence>
<proteinExistence type="predicted"/>
<gene>
    <name evidence="3" type="ORF">LR394_13950</name>
</gene>